<evidence type="ECO:0000313" key="2">
    <source>
        <dbReference type="Proteomes" id="UP000186922"/>
    </source>
</evidence>
<evidence type="ECO:0000313" key="1">
    <source>
        <dbReference type="EMBL" id="GAV08783.1"/>
    </source>
</evidence>
<reference evidence="1 2" key="1">
    <citation type="journal article" date="2016" name="Nat. Commun.">
        <title>Extremotolerant tardigrade genome and improved radiotolerance of human cultured cells by tardigrade-unique protein.</title>
        <authorList>
            <person name="Hashimoto T."/>
            <person name="Horikawa D.D."/>
            <person name="Saito Y."/>
            <person name="Kuwahara H."/>
            <person name="Kozuka-Hata H."/>
            <person name="Shin-I T."/>
            <person name="Minakuchi Y."/>
            <person name="Ohishi K."/>
            <person name="Motoyama A."/>
            <person name="Aizu T."/>
            <person name="Enomoto A."/>
            <person name="Kondo K."/>
            <person name="Tanaka S."/>
            <person name="Hara Y."/>
            <person name="Koshikawa S."/>
            <person name="Sagara H."/>
            <person name="Miura T."/>
            <person name="Yokobori S."/>
            <person name="Miyagawa K."/>
            <person name="Suzuki Y."/>
            <person name="Kubo T."/>
            <person name="Oyama M."/>
            <person name="Kohara Y."/>
            <person name="Fujiyama A."/>
            <person name="Arakawa K."/>
            <person name="Katayama T."/>
            <person name="Toyoda A."/>
            <person name="Kunieda T."/>
        </authorList>
    </citation>
    <scope>NUCLEOTIDE SEQUENCE [LARGE SCALE GENOMIC DNA]</scope>
    <source>
        <strain evidence="1 2">YOKOZUNA-1</strain>
    </source>
</reference>
<accession>A0A1D1W7A4</accession>
<name>A0A1D1W7A4_RAMVA</name>
<protein>
    <submittedName>
        <fullName evidence="1">Uncharacterized protein</fullName>
    </submittedName>
</protein>
<gene>
    <name evidence="1" type="primary">RvY_18426</name>
    <name evidence="1" type="synonym">RvY_18426.1</name>
    <name evidence="1" type="ORF">RvY_18426-1</name>
</gene>
<organism evidence="1 2">
    <name type="scientific">Ramazzottius varieornatus</name>
    <name type="common">Water bear</name>
    <name type="synonym">Tardigrade</name>
    <dbReference type="NCBI Taxonomy" id="947166"/>
    <lineage>
        <taxon>Eukaryota</taxon>
        <taxon>Metazoa</taxon>
        <taxon>Ecdysozoa</taxon>
        <taxon>Tardigrada</taxon>
        <taxon>Eutardigrada</taxon>
        <taxon>Parachela</taxon>
        <taxon>Hypsibioidea</taxon>
        <taxon>Ramazzottiidae</taxon>
        <taxon>Ramazzottius</taxon>
    </lineage>
</organism>
<dbReference type="EMBL" id="BDGG01000019">
    <property type="protein sequence ID" value="GAV08783.1"/>
    <property type="molecule type" value="Genomic_DNA"/>
</dbReference>
<dbReference type="Proteomes" id="UP000186922">
    <property type="component" value="Unassembled WGS sequence"/>
</dbReference>
<comment type="caution">
    <text evidence="1">The sequence shown here is derived from an EMBL/GenBank/DDBJ whole genome shotgun (WGS) entry which is preliminary data.</text>
</comment>
<keyword evidence="2" id="KW-1185">Reference proteome</keyword>
<sequence>MSLFHIRTSLGQVPLDRHQSVSFKSWKLSPRPLGARQVKVGGRIETSPHLHSRVTHQRCSELREQSATISRVGERRWRRHPKLLTVSVTIALTRSGHSRRYTKRWWRHHHVGTERSEIHGTRKLRRRHHWVPTEGSEIHGTRKLWRWHHWVPTEGSEIHGTRKTWSKPLLRSRKLHA</sequence>
<dbReference type="AlphaFoldDB" id="A0A1D1W7A4"/>
<proteinExistence type="predicted"/>